<dbReference type="AlphaFoldDB" id="A0A231MVJ5"/>
<dbReference type="PRINTS" id="PR00080">
    <property type="entry name" value="SDRFAMILY"/>
</dbReference>
<evidence type="ECO:0000256" key="2">
    <source>
        <dbReference type="ARBA" id="ARBA00005194"/>
    </source>
</evidence>
<accession>A0A231MVJ5</accession>
<gene>
    <name evidence="12" type="primary">fabG</name>
    <name evidence="12" type="ORF">AN401_08915</name>
</gene>
<evidence type="ECO:0000256" key="3">
    <source>
        <dbReference type="ARBA" id="ARBA00006484"/>
    </source>
</evidence>
<evidence type="ECO:0000256" key="6">
    <source>
        <dbReference type="ARBA" id="ARBA00022857"/>
    </source>
</evidence>
<keyword evidence="9 10" id="KW-0275">Fatty acid biosynthesis</keyword>
<dbReference type="UniPathway" id="UPA00094"/>
<dbReference type="PANTHER" id="PTHR42879:SF2">
    <property type="entry name" value="3-OXOACYL-[ACYL-CARRIER-PROTEIN] REDUCTASE FABG"/>
    <property type="match status" value="1"/>
</dbReference>
<evidence type="ECO:0000313" key="13">
    <source>
        <dbReference type="Proteomes" id="UP000217763"/>
    </source>
</evidence>
<evidence type="ECO:0000256" key="7">
    <source>
        <dbReference type="ARBA" id="ARBA00023002"/>
    </source>
</evidence>
<protein>
    <recommendedName>
        <fullName evidence="10">3-oxoacyl-[acyl-carrier-protein] reductase</fullName>
        <ecNumber evidence="10">1.1.1.100</ecNumber>
    </recommendedName>
</protein>
<dbReference type="EC" id="1.1.1.100" evidence="10"/>
<dbReference type="PANTHER" id="PTHR42879">
    <property type="entry name" value="3-OXOACYL-(ACYL-CARRIER-PROTEIN) REDUCTASE"/>
    <property type="match status" value="1"/>
</dbReference>
<dbReference type="GO" id="GO:0004316">
    <property type="term" value="F:3-oxoacyl-[acyl-carrier-protein] reductase (NADPH) activity"/>
    <property type="evidence" value="ECO:0007669"/>
    <property type="project" value="UniProtKB-UniRule"/>
</dbReference>
<dbReference type="Gene3D" id="3.40.50.720">
    <property type="entry name" value="NAD(P)-binding Rossmann-like Domain"/>
    <property type="match status" value="1"/>
</dbReference>
<keyword evidence="8 10" id="KW-0443">Lipid metabolism</keyword>
<evidence type="ECO:0000256" key="10">
    <source>
        <dbReference type="RuleBase" id="RU366074"/>
    </source>
</evidence>
<evidence type="ECO:0000256" key="9">
    <source>
        <dbReference type="ARBA" id="ARBA00023160"/>
    </source>
</evidence>
<dbReference type="InterPro" id="IPR036291">
    <property type="entry name" value="NAD(P)-bd_dom_sf"/>
</dbReference>
<name>A0A231MVJ5_9GAMM</name>
<dbReference type="FunFam" id="3.40.50.720:FF:000037">
    <property type="entry name" value="3-oxoacyl-[acyl-carrier-protein] reductase FabG"/>
    <property type="match status" value="1"/>
</dbReference>
<evidence type="ECO:0000256" key="5">
    <source>
        <dbReference type="ARBA" id="ARBA00022832"/>
    </source>
</evidence>
<dbReference type="KEGG" id="zdf:AN401_08915"/>
<dbReference type="NCBIfam" id="NF005559">
    <property type="entry name" value="PRK07231.1"/>
    <property type="match status" value="1"/>
</dbReference>
<comment type="function">
    <text evidence="1 10">Catalyzes the NADPH-dependent reduction of beta-ketoacyl-ACP substrates to beta-hydroxyacyl-ACP products, the first reductive step in the elongation cycle of fatty acid biosynthesis.</text>
</comment>
<reference evidence="13" key="1">
    <citation type="submission" date="2015-09" db="EMBL/GenBank/DDBJ databases">
        <authorList>
            <person name="Shao Z."/>
            <person name="Wang L."/>
        </authorList>
    </citation>
    <scope>NUCLEOTIDE SEQUENCE [LARGE SCALE GENOMIC DNA]</scope>
    <source>
        <strain evidence="13">F13-1</strain>
    </source>
</reference>
<dbReference type="SMART" id="SM00822">
    <property type="entry name" value="PKS_KR"/>
    <property type="match status" value="1"/>
</dbReference>
<dbReference type="Proteomes" id="UP000217763">
    <property type="component" value="Chromosome"/>
</dbReference>
<dbReference type="NCBIfam" id="NF004199">
    <property type="entry name" value="PRK05653.1-4"/>
    <property type="match status" value="1"/>
</dbReference>
<proteinExistence type="inferred from homology"/>
<dbReference type="InterPro" id="IPR011284">
    <property type="entry name" value="3oxo_ACP_reduc"/>
</dbReference>
<keyword evidence="5 10" id="KW-0276">Fatty acid metabolism</keyword>
<keyword evidence="7 10" id="KW-0560">Oxidoreductase</keyword>
<dbReference type="InterPro" id="IPR050259">
    <property type="entry name" value="SDR"/>
</dbReference>
<dbReference type="RefSeq" id="WP_094040980.1">
    <property type="nucleotide sequence ID" value="NZ_CP012621.1"/>
</dbReference>
<comment type="catalytic activity">
    <reaction evidence="10">
        <text>a (3R)-hydroxyacyl-[ACP] + NADP(+) = a 3-oxoacyl-[ACP] + NADPH + H(+)</text>
        <dbReference type="Rhea" id="RHEA:17397"/>
        <dbReference type="Rhea" id="RHEA-COMP:9916"/>
        <dbReference type="Rhea" id="RHEA-COMP:9945"/>
        <dbReference type="ChEBI" id="CHEBI:15378"/>
        <dbReference type="ChEBI" id="CHEBI:57783"/>
        <dbReference type="ChEBI" id="CHEBI:58349"/>
        <dbReference type="ChEBI" id="CHEBI:78776"/>
        <dbReference type="ChEBI" id="CHEBI:78827"/>
        <dbReference type="EC" id="1.1.1.100"/>
    </reaction>
</comment>
<evidence type="ECO:0000259" key="11">
    <source>
        <dbReference type="SMART" id="SM00822"/>
    </source>
</evidence>
<dbReference type="GO" id="GO:0051287">
    <property type="term" value="F:NAD binding"/>
    <property type="evidence" value="ECO:0007669"/>
    <property type="project" value="UniProtKB-UniRule"/>
</dbReference>
<dbReference type="SUPFAM" id="SSF51735">
    <property type="entry name" value="NAD(P)-binding Rossmann-fold domains"/>
    <property type="match status" value="1"/>
</dbReference>
<dbReference type="Pfam" id="PF13561">
    <property type="entry name" value="adh_short_C2"/>
    <property type="match status" value="1"/>
</dbReference>
<dbReference type="OrthoDB" id="9804774at2"/>
<dbReference type="CDD" id="cd05333">
    <property type="entry name" value="BKR_SDR_c"/>
    <property type="match status" value="1"/>
</dbReference>
<dbReference type="EMBL" id="CP012621">
    <property type="protein sequence ID" value="ATG73960.1"/>
    <property type="molecule type" value="Genomic_DNA"/>
</dbReference>
<comment type="similarity">
    <text evidence="3 10">Belongs to the short-chain dehydrogenases/reductases (SDR) family.</text>
</comment>
<evidence type="ECO:0000256" key="8">
    <source>
        <dbReference type="ARBA" id="ARBA00023098"/>
    </source>
</evidence>
<sequence length="244" mass="25857">MSFSGKVVLVTGASRGIGRATAELFAERGATVIGTATSDKGAEAISAYLGENGTGLVLNVTDAESMNQLLDTIKQRYGDIDILVNNAGITRDNLMMRMKDEEWQDILDTNLTSVFRLSKAVLRAMMKKRFGRIITIGSVVGTMGNAGQANYAAAKAGLIGFSKSLGREVASRGITVNVVAPGFIETDMTRALNDEQRAAILSQVPAQRLGDPKEIASAVAFLASEDAGYITGETLHVNGGMYMV</sequence>
<dbReference type="InterPro" id="IPR002347">
    <property type="entry name" value="SDR_fam"/>
</dbReference>
<keyword evidence="13" id="KW-1185">Reference proteome</keyword>
<dbReference type="PRINTS" id="PR00081">
    <property type="entry name" value="GDHRDH"/>
</dbReference>
<dbReference type="NCBIfam" id="TIGR01830">
    <property type="entry name" value="3oxo_ACP_reduc"/>
    <property type="match status" value="1"/>
</dbReference>
<keyword evidence="6 10" id="KW-0521">NADP</keyword>
<dbReference type="NCBIfam" id="NF009464">
    <property type="entry name" value="PRK12824.1"/>
    <property type="match status" value="1"/>
</dbReference>
<dbReference type="NCBIfam" id="NF009466">
    <property type="entry name" value="PRK12826.1-2"/>
    <property type="match status" value="1"/>
</dbReference>
<dbReference type="PROSITE" id="PS00061">
    <property type="entry name" value="ADH_SHORT"/>
    <property type="match status" value="1"/>
</dbReference>
<organism evidence="12 13">
    <name type="scientific">Zobellella denitrificans</name>
    <dbReference type="NCBI Taxonomy" id="347534"/>
    <lineage>
        <taxon>Bacteria</taxon>
        <taxon>Pseudomonadati</taxon>
        <taxon>Pseudomonadota</taxon>
        <taxon>Gammaproteobacteria</taxon>
        <taxon>Aeromonadales</taxon>
        <taxon>Aeromonadaceae</taxon>
        <taxon>Zobellella</taxon>
    </lineage>
</organism>
<feature type="domain" description="Ketoreductase" evidence="11">
    <location>
        <begin position="6"/>
        <end position="187"/>
    </location>
</feature>
<dbReference type="NCBIfam" id="NF004197">
    <property type="entry name" value="PRK05653.1-1"/>
    <property type="match status" value="1"/>
</dbReference>
<dbReference type="InterPro" id="IPR020904">
    <property type="entry name" value="Sc_DH/Rdtase_CS"/>
</dbReference>
<evidence type="ECO:0000256" key="4">
    <source>
        <dbReference type="ARBA" id="ARBA00022516"/>
    </source>
</evidence>
<comment type="subunit">
    <text evidence="10">Homotetramer.</text>
</comment>
<evidence type="ECO:0000256" key="1">
    <source>
        <dbReference type="ARBA" id="ARBA00002607"/>
    </source>
</evidence>
<comment type="pathway">
    <text evidence="2 10">Lipid metabolism; fatty acid biosynthesis.</text>
</comment>
<dbReference type="InterPro" id="IPR057326">
    <property type="entry name" value="KR_dom"/>
</dbReference>
<evidence type="ECO:0000313" key="12">
    <source>
        <dbReference type="EMBL" id="ATG73960.1"/>
    </source>
</evidence>
<keyword evidence="4 10" id="KW-0444">Lipid biosynthesis</keyword>
<dbReference type="GO" id="GO:0030497">
    <property type="term" value="P:fatty acid elongation"/>
    <property type="evidence" value="ECO:0007669"/>
    <property type="project" value="UniProtKB-ARBA"/>
</dbReference>